<reference evidence="1" key="1">
    <citation type="submission" date="2014-11" db="EMBL/GenBank/DDBJ databases">
        <authorList>
            <person name="Amaro Gonzalez C."/>
        </authorList>
    </citation>
    <scope>NUCLEOTIDE SEQUENCE</scope>
</reference>
<reference evidence="1" key="2">
    <citation type="journal article" date="2015" name="Fish Shellfish Immunol.">
        <title>Early steps in the European eel (Anguilla anguilla)-Vibrio vulnificus interaction in the gills: Role of the RtxA13 toxin.</title>
        <authorList>
            <person name="Callol A."/>
            <person name="Pajuelo D."/>
            <person name="Ebbesson L."/>
            <person name="Teles M."/>
            <person name="MacKenzie S."/>
            <person name="Amaro C."/>
        </authorList>
    </citation>
    <scope>NUCLEOTIDE SEQUENCE</scope>
</reference>
<proteinExistence type="predicted"/>
<organism evidence="1">
    <name type="scientific">Anguilla anguilla</name>
    <name type="common">European freshwater eel</name>
    <name type="synonym">Muraena anguilla</name>
    <dbReference type="NCBI Taxonomy" id="7936"/>
    <lineage>
        <taxon>Eukaryota</taxon>
        <taxon>Metazoa</taxon>
        <taxon>Chordata</taxon>
        <taxon>Craniata</taxon>
        <taxon>Vertebrata</taxon>
        <taxon>Euteleostomi</taxon>
        <taxon>Actinopterygii</taxon>
        <taxon>Neopterygii</taxon>
        <taxon>Teleostei</taxon>
        <taxon>Anguilliformes</taxon>
        <taxon>Anguillidae</taxon>
        <taxon>Anguilla</taxon>
    </lineage>
</organism>
<sequence>MSFISTAYMELFFISLSFILRIRHIKMQVDVIGQDGACSFIFVNFCSVLKEQQNDITVVYLLLSVMYQ</sequence>
<name>A0A0E9X241_ANGAN</name>
<protein>
    <submittedName>
        <fullName evidence="1">Uncharacterized protein</fullName>
    </submittedName>
</protein>
<dbReference type="AlphaFoldDB" id="A0A0E9X241"/>
<evidence type="ECO:0000313" key="1">
    <source>
        <dbReference type="EMBL" id="JAH96536.1"/>
    </source>
</evidence>
<accession>A0A0E9X241</accession>
<dbReference type="EMBL" id="GBXM01012041">
    <property type="protein sequence ID" value="JAH96536.1"/>
    <property type="molecule type" value="Transcribed_RNA"/>
</dbReference>